<reference evidence="4 5" key="1">
    <citation type="submission" date="2019-09" db="EMBL/GenBank/DDBJ databases">
        <authorList>
            <person name="Li Y."/>
        </authorList>
    </citation>
    <scope>NUCLEOTIDE SEQUENCE [LARGE SCALE GENOMIC DNA]</scope>
    <source>
        <strain evidence="4 5">L3-3HA</strain>
    </source>
</reference>
<dbReference type="GO" id="GO:0016787">
    <property type="term" value="F:hydrolase activity"/>
    <property type="evidence" value="ECO:0007669"/>
    <property type="project" value="UniProtKB-KW"/>
</dbReference>
<dbReference type="InterPro" id="IPR012223">
    <property type="entry name" value="TEII"/>
</dbReference>
<feature type="domain" description="Thioesterase TesA-like" evidence="3">
    <location>
        <begin position="28"/>
        <end position="201"/>
    </location>
</feature>
<dbReference type="Pfam" id="PF00975">
    <property type="entry name" value="Thioesterase"/>
    <property type="match status" value="1"/>
</dbReference>
<dbReference type="AlphaFoldDB" id="A0A5J5FU16"/>
<dbReference type="PANTHER" id="PTHR11487">
    <property type="entry name" value="THIOESTERASE"/>
    <property type="match status" value="1"/>
</dbReference>
<evidence type="ECO:0000313" key="4">
    <source>
        <dbReference type="EMBL" id="KAA8996663.1"/>
    </source>
</evidence>
<comment type="similarity">
    <text evidence="1">Belongs to the thioesterase family.</text>
</comment>
<accession>A0A5J5FU16</accession>
<dbReference type="Proteomes" id="UP000335415">
    <property type="component" value="Unassembled WGS sequence"/>
</dbReference>
<dbReference type="InterPro" id="IPR029058">
    <property type="entry name" value="AB_hydrolase_fold"/>
</dbReference>
<dbReference type="EMBL" id="VYKJ01000013">
    <property type="protein sequence ID" value="KAA8996663.1"/>
    <property type="molecule type" value="Genomic_DNA"/>
</dbReference>
<proteinExistence type="inferred from homology"/>
<keyword evidence="5" id="KW-1185">Reference proteome</keyword>
<dbReference type="Gene3D" id="3.40.50.1820">
    <property type="entry name" value="alpha/beta hydrolase"/>
    <property type="match status" value="1"/>
</dbReference>
<protein>
    <submittedName>
        <fullName evidence="4">Thioesterase</fullName>
    </submittedName>
</protein>
<dbReference type="InterPro" id="IPR020802">
    <property type="entry name" value="TesA-like"/>
</dbReference>
<dbReference type="SMART" id="SM00824">
    <property type="entry name" value="PKS_TE"/>
    <property type="match status" value="1"/>
</dbReference>
<dbReference type="GO" id="GO:0008610">
    <property type="term" value="P:lipid biosynthetic process"/>
    <property type="evidence" value="ECO:0007669"/>
    <property type="project" value="TreeGrafter"/>
</dbReference>
<dbReference type="PANTHER" id="PTHR11487:SF0">
    <property type="entry name" value="S-ACYL FATTY ACID SYNTHASE THIOESTERASE, MEDIUM CHAIN"/>
    <property type="match status" value="1"/>
</dbReference>
<dbReference type="RefSeq" id="WP_150436908.1">
    <property type="nucleotide sequence ID" value="NZ_VYKJ01000013.1"/>
</dbReference>
<gene>
    <name evidence="4" type="ORF">FJU30_20875</name>
</gene>
<dbReference type="OrthoDB" id="8480037at2"/>
<organism evidence="4 5">
    <name type="scientific">Affinibrenneria salicis</name>
    <dbReference type="NCBI Taxonomy" id="2590031"/>
    <lineage>
        <taxon>Bacteria</taxon>
        <taxon>Pseudomonadati</taxon>
        <taxon>Pseudomonadota</taxon>
        <taxon>Gammaproteobacteria</taxon>
        <taxon>Enterobacterales</taxon>
        <taxon>Pectobacteriaceae</taxon>
        <taxon>Affinibrenneria</taxon>
    </lineage>
</organism>
<evidence type="ECO:0000259" key="3">
    <source>
        <dbReference type="SMART" id="SM00824"/>
    </source>
</evidence>
<keyword evidence="2" id="KW-0378">Hydrolase</keyword>
<name>A0A5J5FU16_9GAMM</name>
<evidence type="ECO:0000256" key="2">
    <source>
        <dbReference type="ARBA" id="ARBA00022801"/>
    </source>
</evidence>
<evidence type="ECO:0000256" key="1">
    <source>
        <dbReference type="ARBA" id="ARBA00007169"/>
    </source>
</evidence>
<evidence type="ECO:0000313" key="5">
    <source>
        <dbReference type="Proteomes" id="UP000335415"/>
    </source>
</evidence>
<comment type="caution">
    <text evidence="4">The sequence shown here is derived from an EMBL/GenBank/DDBJ whole genome shotgun (WGS) entry which is preliminary data.</text>
</comment>
<dbReference type="InterPro" id="IPR001031">
    <property type="entry name" value="Thioesterase"/>
</dbReference>
<sequence>MHIDLYPIITSPWLRRYQSRPIAAVRLICLPHAGGAASFFRDWGEALPDDIDVISVQYPGREERIDEPLVGCMSELIYALTQEIRGLLDRPYVLLGHSMGGIVAYELCQAMSRIGLRLPEHLIVSACEAPVHHQGGSLHIADDPTLCETLSRLGGTSSALFSSPELRALLLPVIRNDYCLIEQYRPAPVISPLPVPVSAFIGREDHELTREQACDWRMYGASGFDLKIFSGGHFYLRQQMSSVISVLTAIFDDVKAHYALM</sequence>
<dbReference type="SUPFAM" id="SSF53474">
    <property type="entry name" value="alpha/beta-Hydrolases"/>
    <property type="match status" value="1"/>
</dbReference>